<gene>
    <name evidence="1" type="ORF">STRNI_001970</name>
</gene>
<organism evidence="1 2">
    <name type="scientific">Streptomyces nigrescens</name>
    <dbReference type="NCBI Taxonomy" id="1920"/>
    <lineage>
        <taxon>Bacteria</taxon>
        <taxon>Bacillati</taxon>
        <taxon>Actinomycetota</taxon>
        <taxon>Actinomycetes</taxon>
        <taxon>Kitasatosporales</taxon>
        <taxon>Streptomycetaceae</taxon>
        <taxon>Streptomyces</taxon>
    </lineage>
</organism>
<dbReference type="Proteomes" id="UP001210169">
    <property type="component" value="Chromosome"/>
</dbReference>
<dbReference type="GeneID" id="301331158"/>
<evidence type="ECO:0000313" key="1">
    <source>
        <dbReference type="EMBL" id="WAU03784.1"/>
    </source>
</evidence>
<keyword evidence="2" id="KW-1185">Reference proteome</keyword>
<evidence type="ECO:0000313" key="2">
    <source>
        <dbReference type="Proteomes" id="UP001210169"/>
    </source>
</evidence>
<dbReference type="EMBL" id="CP114203">
    <property type="protein sequence ID" value="WAU03784.1"/>
    <property type="molecule type" value="Genomic_DNA"/>
</dbReference>
<protein>
    <submittedName>
        <fullName evidence="1">Uncharacterized protein</fullName>
    </submittedName>
</protein>
<sequence length="89" mass="10209">MANIRQLTDVYQFTASYGFISEFNRQHPNVNSVIAGIRPTRVPQSLLSWWVGMLWGVSVKDVTIFQRRHILSPLNVEIRKTGDVGQPIR</sequence>
<reference evidence="1 2" key="1">
    <citation type="submission" date="2022-12" db="EMBL/GenBank/DDBJ databases">
        <authorList>
            <person name="Ruckert C."/>
            <person name="Busche T."/>
            <person name="Kalinowski J."/>
            <person name="Wittmann C."/>
        </authorList>
    </citation>
    <scope>NUCLEOTIDE SEQUENCE [LARGE SCALE GENOMIC DNA]</scope>
    <source>
        <strain evidence="1 2">DSM 40276</strain>
    </source>
</reference>
<dbReference type="RefSeq" id="WP_277410991.1">
    <property type="nucleotide sequence ID" value="NZ_CP114203.1"/>
</dbReference>
<name>A0ABY7J0W0_STRNI</name>
<accession>A0ABY7J0W0</accession>
<proteinExistence type="predicted"/>